<dbReference type="Gene3D" id="4.10.410.40">
    <property type="match status" value="1"/>
</dbReference>
<organism evidence="1">
    <name type="scientific">uncultured Caudovirales phage</name>
    <dbReference type="NCBI Taxonomy" id="2100421"/>
    <lineage>
        <taxon>Viruses</taxon>
        <taxon>Duplodnaviria</taxon>
        <taxon>Heunggongvirae</taxon>
        <taxon>Uroviricota</taxon>
        <taxon>Caudoviricetes</taxon>
        <taxon>Peduoviridae</taxon>
        <taxon>Maltschvirus</taxon>
        <taxon>Maltschvirus maltsch</taxon>
    </lineage>
</organism>
<gene>
    <name evidence="1" type="ORF">UFOVP389_35</name>
</gene>
<sequence length="149" mass="15026">MAILSGNNGRVLIDNSSGTPTAVLAVRNFTVEITSDTIETTTMGVDSRTYVKGLSSWSGSADVYFDPVNYTGGASVIAALNPTGIAVGASAGSGTVELYLGSTGGTDNNTANKFAGECIITGFTVNSSMDGMVEASISFQGNGAVTFTA</sequence>
<evidence type="ECO:0008006" key="2">
    <source>
        <dbReference type="Google" id="ProtNLM"/>
    </source>
</evidence>
<protein>
    <recommendedName>
        <fullName evidence="2">Phage major tail protein TP901-1</fullName>
    </recommendedName>
</protein>
<evidence type="ECO:0000313" key="1">
    <source>
        <dbReference type="EMBL" id="CAB5224098.1"/>
    </source>
</evidence>
<proteinExistence type="predicted"/>
<reference evidence="1" key="1">
    <citation type="submission" date="2020-05" db="EMBL/GenBank/DDBJ databases">
        <authorList>
            <person name="Chiriac C."/>
            <person name="Salcher M."/>
            <person name="Ghai R."/>
            <person name="Kavagutti S V."/>
        </authorList>
    </citation>
    <scope>NUCLEOTIDE SEQUENCE</scope>
</reference>
<accession>A0A6J7X105</accession>
<name>A0A6J7X105_9CAUD</name>
<dbReference type="EMBL" id="LR798332">
    <property type="protein sequence ID" value="CAB5224098.1"/>
    <property type="molecule type" value="Genomic_DNA"/>
</dbReference>